<comment type="caution">
    <text evidence="1">The sequence shown here is derived from an EMBL/GenBank/DDBJ whole genome shotgun (WGS) entry which is preliminary data.</text>
</comment>
<protein>
    <submittedName>
        <fullName evidence="1">Uncharacterized protein</fullName>
    </submittedName>
</protein>
<evidence type="ECO:0000313" key="2">
    <source>
        <dbReference type="Proteomes" id="UP000198287"/>
    </source>
</evidence>
<dbReference type="AlphaFoldDB" id="A0A226DNG1"/>
<dbReference type="Proteomes" id="UP000198287">
    <property type="component" value="Unassembled WGS sequence"/>
</dbReference>
<evidence type="ECO:0000313" key="1">
    <source>
        <dbReference type="EMBL" id="OXA46384.1"/>
    </source>
</evidence>
<organism evidence="1 2">
    <name type="scientific">Folsomia candida</name>
    <name type="common">Springtail</name>
    <dbReference type="NCBI Taxonomy" id="158441"/>
    <lineage>
        <taxon>Eukaryota</taxon>
        <taxon>Metazoa</taxon>
        <taxon>Ecdysozoa</taxon>
        <taxon>Arthropoda</taxon>
        <taxon>Hexapoda</taxon>
        <taxon>Collembola</taxon>
        <taxon>Entomobryomorpha</taxon>
        <taxon>Isotomoidea</taxon>
        <taxon>Isotomidae</taxon>
        <taxon>Proisotominae</taxon>
        <taxon>Folsomia</taxon>
    </lineage>
</organism>
<dbReference type="OrthoDB" id="5953973at2759"/>
<reference evidence="1 2" key="1">
    <citation type="submission" date="2015-12" db="EMBL/GenBank/DDBJ databases">
        <title>The genome of Folsomia candida.</title>
        <authorList>
            <person name="Faddeeva A."/>
            <person name="Derks M.F."/>
            <person name="Anvar Y."/>
            <person name="Smit S."/>
            <person name="Van Straalen N."/>
            <person name="Roelofs D."/>
        </authorList>
    </citation>
    <scope>NUCLEOTIDE SEQUENCE [LARGE SCALE GENOMIC DNA]</scope>
    <source>
        <strain evidence="1 2">VU population</strain>
        <tissue evidence="1">Whole body</tissue>
    </source>
</reference>
<proteinExistence type="predicted"/>
<keyword evidence="2" id="KW-1185">Reference proteome</keyword>
<gene>
    <name evidence="1" type="ORF">Fcan01_18669</name>
</gene>
<accession>A0A226DNG1</accession>
<sequence>MPPSPAPVTAPVKPLTPLQLLSLKRPLQTSKRTTTVISDDVPIVYKVENLRPHEFPVVGLVVHPRIIPGFCYRVRPLNTSKHLFSGRALQLVSVGQGPEGYGFELEVVSPGDKFTLYDAHHTKIGNCEVISNEGAVSEDVISGIAISSKATRTGAATLVRIMNCKRMSQRQSKKSGLTLMPGTYVDKRILPGFHYIVRPAQSKTPLFGGKPLNLLSIGRGYGKRLTFDSTSKNNNENYFWSDSYPEGFGFAPQAVFEGHRFRIFVGEEEIGVAVVKKATKPQALFFENSKFRIISN</sequence>
<name>A0A226DNG1_FOLCA</name>
<dbReference type="EMBL" id="LNIX01000015">
    <property type="protein sequence ID" value="OXA46384.1"/>
    <property type="molecule type" value="Genomic_DNA"/>
</dbReference>